<feature type="transmembrane region" description="Helical" evidence="1">
    <location>
        <begin position="136"/>
        <end position="157"/>
    </location>
</feature>
<dbReference type="RefSeq" id="WP_066970454.1">
    <property type="nucleotide sequence ID" value="NZ_LWMT01000016.1"/>
</dbReference>
<gene>
    <name evidence="2" type="ORF">MBFIL_01200</name>
</gene>
<dbReference type="Proteomes" id="UP000077066">
    <property type="component" value="Unassembled WGS sequence"/>
</dbReference>
<proteinExistence type="predicted"/>
<feature type="transmembrane region" description="Helical" evidence="1">
    <location>
        <begin position="33"/>
        <end position="52"/>
    </location>
</feature>
<dbReference type="STRING" id="55758.MBFIL_01200"/>
<sequence>MNTTNNDFLFDLIKYKYNEENQRNFEIDTKNNSMIAFLGVMLTVQTTFGSFIENMTLLSKLVFILSLVFYLSALILLIHSYYFKTFKTVPNANILESYYNTFKNKDVILNELFGDFKRAIDFNREVIKVKVKFSKLGFYLLIFGGLLAVIFVVTYLIL</sequence>
<dbReference type="PATRIC" id="fig|55758.3.peg.138"/>
<name>A0A166FAA5_9EURY</name>
<keyword evidence="1" id="KW-0812">Transmembrane</keyword>
<evidence type="ECO:0000256" key="1">
    <source>
        <dbReference type="SAM" id="Phobius"/>
    </source>
</evidence>
<organism evidence="2 3">
    <name type="scientific">Methanobrevibacter filiformis</name>
    <dbReference type="NCBI Taxonomy" id="55758"/>
    <lineage>
        <taxon>Archaea</taxon>
        <taxon>Methanobacteriati</taxon>
        <taxon>Methanobacteriota</taxon>
        <taxon>Methanomada group</taxon>
        <taxon>Methanobacteria</taxon>
        <taxon>Methanobacteriales</taxon>
        <taxon>Methanobacteriaceae</taxon>
        <taxon>Methanobrevibacter</taxon>
    </lineage>
</organism>
<dbReference type="AlphaFoldDB" id="A0A166FAA5"/>
<comment type="caution">
    <text evidence="2">The sequence shown here is derived from an EMBL/GenBank/DDBJ whole genome shotgun (WGS) entry which is preliminary data.</text>
</comment>
<keyword evidence="1" id="KW-1133">Transmembrane helix</keyword>
<accession>A0A166FAA5</accession>
<protein>
    <submittedName>
        <fullName evidence="2">Uncharacterized protein</fullName>
    </submittedName>
</protein>
<dbReference type="EMBL" id="LWMT01000016">
    <property type="protein sequence ID" value="KZX17462.1"/>
    <property type="molecule type" value="Genomic_DNA"/>
</dbReference>
<keyword evidence="3" id="KW-1185">Reference proteome</keyword>
<feature type="transmembrane region" description="Helical" evidence="1">
    <location>
        <begin position="58"/>
        <end position="78"/>
    </location>
</feature>
<reference evidence="2 3" key="1">
    <citation type="submission" date="2016-04" db="EMBL/GenBank/DDBJ databases">
        <title>Genome sequence of Methanobrevibacter filiformis DSM 11501.</title>
        <authorList>
            <person name="Poehlein A."/>
            <person name="Seedorf H."/>
            <person name="Daniel R."/>
        </authorList>
    </citation>
    <scope>NUCLEOTIDE SEQUENCE [LARGE SCALE GENOMIC DNA]</scope>
    <source>
        <strain evidence="2 3">DSM 11501</strain>
    </source>
</reference>
<evidence type="ECO:0000313" key="3">
    <source>
        <dbReference type="Proteomes" id="UP000077066"/>
    </source>
</evidence>
<keyword evidence="1" id="KW-0472">Membrane</keyword>
<evidence type="ECO:0000313" key="2">
    <source>
        <dbReference type="EMBL" id="KZX17462.1"/>
    </source>
</evidence>